<evidence type="ECO:0000313" key="3">
    <source>
        <dbReference type="Proteomes" id="UP000799640"/>
    </source>
</evidence>
<name>A0A6G1HV67_9PEZI</name>
<dbReference type="NCBIfam" id="TIGR02452">
    <property type="entry name" value="TIGR02452 family protein"/>
    <property type="match status" value="1"/>
</dbReference>
<dbReference type="Proteomes" id="UP000799640">
    <property type="component" value="Unassembled WGS sequence"/>
</dbReference>
<gene>
    <name evidence="2" type="ORF">EJ06DRAFT_543321</name>
</gene>
<dbReference type="PANTHER" id="PTHR35596:SF2">
    <property type="entry name" value="MICROBIAL-TYPE PARG CATALYTIC DOMAIN-CONTAINING PROTEIN"/>
    <property type="match status" value="1"/>
</dbReference>
<sequence>MPQAKPKPSEIAAEAKRVYIPWINSTMGDSSRSVLYPDSNCITVPQMQRSGSHPRIAVMEGDAVDVALGWYQYSVQNVSEGTPVQRVPVVNMANEKRPGGDWESGLMAPEECFARRSNLVSALPTSLYGYASSHYPIPQTGGIYSPRVVVFRDGPDQYEIWREPKELPVISVAPVRRPKLDETGTKYSFEQEKELMKEKMKTILRIAAYCKHKEICIGAFGIGPVFRNPVREVAHMWKELLFATEEFLGAFNDVVFAIDISQSSSSKTAASDLETFKEVFDPSQIFHTSYR</sequence>
<dbReference type="InterPro" id="IPR043472">
    <property type="entry name" value="Macro_dom-like"/>
</dbReference>
<evidence type="ECO:0000259" key="1">
    <source>
        <dbReference type="Pfam" id="PF10021"/>
    </source>
</evidence>
<keyword evidence="3" id="KW-1185">Reference proteome</keyword>
<evidence type="ECO:0000313" key="2">
    <source>
        <dbReference type="EMBL" id="KAF2399824.1"/>
    </source>
</evidence>
<feature type="domain" description="Microbial-type PARG catalytic" evidence="1">
    <location>
        <begin position="45"/>
        <end position="153"/>
    </location>
</feature>
<proteinExistence type="predicted"/>
<dbReference type="AlphaFoldDB" id="A0A6G1HV67"/>
<dbReference type="OrthoDB" id="2440523at2759"/>
<dbReference type="Gene3D" id="3.40.220.10">
    <property type="entry name" value="Leucine Aminopeptidase, subunit E, domain 1"/>
    <property type="match status" value="1"/>
</dbReference>
<organism evidence="2 3">
    <name type="scientific">Trichodelitschia bisporula</name>
    <dbReference type="NCBI Taxonomy" id="703511"/>
    <lineage>
        <taxon>Eukaryota</taxon>
        <taxon>Fungi</taxon>
        <taxon>Dikarya</taxon>
        <taxon>Ascomycota</taxon>
        <taxon>Pezizomycotina</taxon>
        <taxon>Dothideomycetes</taxon>
        <taxon>Dothideomycetes incertae sedis</taxon>
        <taxon>Phaeotrichales</taxon>
        <taxon>Phaeotrichaceae</taxon>
        <taxon>Trichodelitschia</taxon>
    </lineage>
</organism>
<dbReference type="PANTHER" id="PTHR35596">
    <property type="entry name" value="DUF2263 DOMAIN-CONTAINING PROTEIN"/>
    <property type="match status" value="1"/>
</dbReference>
<dbReference type="Pfam" id="PF10021">
    <property type="entry name" value="PARG_cat_microb"/>
    <property type="match status" value="1"/>
</dbReference>
<accession>A0A6G1HV67</accession>
<dbReference type="InterPro" id="IPR012664">
    <property type="entry name" value="CHP02452"/>
</dbReference>
<dbReference type="InterPro" id="IPR019261">
    <property type="entry name" value="PARG_cat_microbial"/>
</dbReference>
<dbReference type="EMBL" id="ML996696">
    <property type="protein sequence ID" value="KAF2399824.1"/>
    <property type="molecule type" value="Genomic_DNA"/>
</dbReference>
<protein>
    <recommendedName>
        <fullName evidence="1">Microbial-type PARG catalytic domain-containing protein</fullName>
    </recommendedName>
</protein>
<reference evidence="2" key="1">
    <citation type="journal article" date="2020" name="Stud. Mycol.">
        <title>101 Dothideomycetes genomes: a test case for predicting lifestyles and emergence of pathogens.</title>
        <authorList>
            <person name="Haridas S."/>
            <person name="Albert R."/>
            <person name="Binder M."/>
            <person name="Bloem J."/>
            <person name="Labutti K."/>
            <person name="Salamov A."/>
            <person name="Andreopoulos B."/>
            <person name="Baker S."/>
            <person name="Barry K."/>
            <person name="Bills G."/>
            <person name="Bluhm B."/>
            <person name="Cannon C."/>
            <person name="Castanera R."/>
            <person name="Culley D."/>
            <person name="Daum C."/>
            <person name="Ezra D."/>
            <person name="Gonzalez J."/>
            <person name="Henrissat B."/>
            <person name="Kuo A."/>
            <person name="Liang C."/>
            <person name="Lipzen A."/>
            <person name="Lutzoni F."/>
            <person name="Magnuson J."/>
            <person name="Mondo S."/>
            <person name="Nolan M."/>
            <person name="Ohm R."/>
            <person name="Pangilinan J."/>
            <person name="Park H.-J."/>
            <person name="Ramirez L."/>
            <person name="Alfaro M."/>
            <person name="Sun H."/>
            <person name="Tritt A."/>
            <person name="Yoshinaga Y."/>
            <person name="Zwiers L.-H."/>
            <person name="Turgeon B."/>
            <person name="Goodwin S."/>
            <person name="Spatafora J."/>
            <person name="Crous P."/>
            <person name="Grigoriev I."/>
        </authorList>
    </citation>
    <scope>NUCLEOTIDE SEQUENCE</scope>
    <source>
        <strain evidence="2">CBS 262.69</strain>
    </source>
</reference>